<accession>A0ACC2DXK6</accession>
<evidence type="ECO:0000313" key="2">
    <source>
        <dbReference type="Proteomes" id="UP001162992"/>
    </source>
</evidence>
<reference evidence="2" key="1">
    <citation type="journal article" date="2024" name="Proc. Natl. Acad. Sci. U.S.A.">
        <title>Extraordinary preservation of gene collinearity over three hundred million years revealed in homosporous lycophytes.</title>
        <authorList>
            <person name="Li C."/>
            <person name="Wickell D."/>
            <person name="Kuo L.Y."/>
            <person name="Chen X."/>
            <person name="Nie B."/>
            <person name="Liao X."/>
            <person name="Peng D."/>
            <person name="Ji J."/>
            <person name="Jenkins J."/>
            <person name="Williams M."/>
            <person name="Shu S."/>
            <person name="Plott C."/>
            <person name="Barry K."/>
            <person name="Rajasekar S."/>
            <person name="Grimwood J."/>
            <person name="Han X."/>
            <person name="Sun S."/>
            <person name="Hou Z."/>
            <person name="He W."/>
            <person name="Dai G."/>
            <person name="Sun C."/>
            <person name="Schmutz J."/>
            <person name="Leebens-Mack J.H."/>
            <person name="Li F.W."/>
            <person name="Wang L."/>
        </authorList>
    </citation>
    <scope>NUCLEOTIDE SEQUENCE [LARGE SCALE GENOMIC DNA]</scope>
    <source>
        <strain evidence="2">cv. PW_Plant_1</strain>
    </source>
</reference>
<proteinExistence type="predicted"/>
<gene>
    <name evidence="1" type="ORF">O6H91_04G064800</name>
</gene>
<evidence type="ECO:0000313" key="1">
    <source>
        <dbReference type="EMBL" id="KAJ7558993.1"/>
    </source>
</evidence>
<protein>
    <submittedName>
        <fullName evidence="1">Uncharacterized protein</fullName>
    </submittedName>
</protein>
<comment type="caution">
    <text evidence="1">The sequence shown here is derived from an EMBL/GenBank/DDBJ whole genome shotgun (WGS) entry which is preliminary data.</text>
</comment>
<sequence length="596" mass="67067">MVRERSVANFYERLRAAAFAASSSPVLIFPSAADTDALCALKIATNVLASDSIRYSAYPVVGYNDIQALAGRSLTDDDQPLVVLLINWGSSRDLRRVLSIGAQVLVFMVDSHRPIHLNNLSDQNKQVIVLYTEEDERQADMAYDFDIATLANFSDLIGNDDDYDDEVDTESEDESDDDDESIEGRRKRRKGEDDDGDEGVEEARKEMKKKKLEYYKRGTFYGRPAGCLMFEIAHSLHKNTNELLWLACVALTDQFVHERLTTERYQAGVMELEQHVNSAGNLEMVTSVTLKDGTVVRAPDVSRITYEDEPRLMLLREWTLYESMLCSSYVATKLKTWSDGGVKRLRLLLANMGIALVECQQKFQYMSSDTKKGFKTEFEKFSSDYGLTELYYRSFQRLHGYSAKVSAADVVYGVTALLESWGENKNAWSDQFWKAYSALSPGNWQNLQQGMLQAIKVQRAAVRQGSLAITKQGFIKSGRGFRWLKLEEGPDTELLAHPMSLIKFCYFLMDALREQGARMKPMICAAKCPGSAMVLVVGVSHRPHLGAQRGNRFGAVFRTVAENLGVSFQLDGFDTSWIQLDAAAVGAFMMRISEKL</sequence>
<dbReference type="EMBL" id="CM055095">
    <property type="protein sequence ID" value="KAJ7558993.1"/>
    <property type="molecule type" value="Genomic_DNA"/>
</dbReference>
<keyword evidence="2" id="KW-1185">Reference proteome</keyword>
<name>A0ACC2DXK6_DIPCM</name>
<dbReference type="Proteomes" id="UP001162992">
    <property type="component" value="Chromosome 4"/>
</dbReference>
<organism evidence="1 2">
    <name type="scientific">Diphasiastrum complanatum</name>
    <name type="common">Issler's clubmoss</name>
    <name type="synonym">Lycopodium complanatum</name>
    <dbReference type="NCBI Taxonomy" id="34168"/>
    <lineage>
        <taxon>Eukaryota</taxon>
        <taxon>Viridiplantae</taxon>
        <taxon>Streptophyta</taxon>
        <taxon>Embryophyta</taxon>
        <taxon>Tracheophyta</taxon>
        <taxon>Lycopodiopsida</taxon>
        <taxon>Lycopodiales</taxon>
        <taxon>Lycopodiaceae</taxon>
        <taxon>Lycopodioideae</taxon>
        <taxon>Diphasiastrum</taxon>
    </lineage>
</organism>